<protein>
    <submittedName>
        <fullName evidence="1">Transposase</fullName>
    </submittedName>
</protein>
<dbReference type="GO" id="GO:0006313">
    <property type="term" value="P:DNA transposition"/>
    <property type="evidence" value="ECO:0007669"/>
    <property type="project" value="InterPro"/>
</dbReference>
<dbReference type="EMBL" id="JAAKCF010000106">
    <property type="protein sequence ID" value="NGI82220.1"/>
    <property type="molecule type" value="Genomic_DNA"/>
</dbReference>
<gene>
    <name evidence="1" type="ORF">G5665_24375</name>
</gene>
<comment type="caution">
    <text evidence="1">The sequence shown here is derived from an EMBL/GenBank/DDBJ whole genome shotgun (WGS) entry which is preliminary data.</text>
</comment>
<evidence type="ECO:0000313" key="1">
    <source>
        <dbReference type="EMBL" id="NGI82220.1"/>
    </source>
</evidence>
<dbReference type="AlphaFoldDB" id="A0A6G4PKJ6"/>
<organism evidence="1">
    <name type="scientific">Escherichia coli</name>
    <dbReference type="NCBI Taxonomy" id="562"/>
    <lineage>
        <taxon>Bacteria</taxon>
        <taxon>Pseudomonadati</taxon>
        <taxon>Pseudomonadota</taxon>
        <taxon>Gammaproteobacteria</taxon>
        <taxon>Enterobacterales</taxon>
        <taxon>Enterobacteriaceae</taxon>
        <taxon>Escherichia</taxon>
    </lineage>
</organism>
<dbReference type="InterPro" id="IPR036515">
    <property type="entry name" value="Transposase_17_sf"/>
</dbReference>
<feature type="non-terminal residue" evidence="1">
    <location>
        <position position="1"/>
    </location>
</feature>
<dbReference type="GO" id="GO:0003677">
    <property type="term" value="F:DNA binding"/>
    <property type="evidence" value="ECO:0007669"/>
    <property type="project" value="InterPro"/>
</dbReference>
<dbReference type="GO" id="GO:0004803">
    <property type="term" value="F:transposase activity"/>
    <property type="evidence" value="ECO:0007669"/>
    <property type="project" value="InterPro"/>
</dbReference>
<sequence>WSPGYFASSCGGAPISVIRQYIEQQQTPGQVENRALYPRPEGRGFTAHRIRTHGIHQIFYHFSRHFWHQQSHRRLCFIIDRNAIAVIGDGHGIRCFAHDSFPVMNDFPLLRTFHQDFRSHEEVNVEISIVSHGFNVVPLFWREHRKLPRFDKDHLIRLCTVFISVAEIFDRPMHNGKAWVNPISANLRVEPSEECDASVPR</sequence>
<name>A0A6G4PKJ6_ECOLX</name>
<reference evidence="1" key="1">
    <citation type="submission" date="2020-02" db="EMBL/GenBank/DDBJ databases">
        <title>Complete sequences of Escherichia coli O157 and non-O157 isolates from feces of Canadian feedlot cattle.</title>
        <authorList>
            <person name="Castro V.S."/>
            <person name="Figueiredo E.S."/>
            <person name="Mcallister T."/>
            <person name="King R."/>
            <person name="Reuter T."/>
            <person name="Polo R.O."/>
            <person name="Conte-Junior C.A."/>
            <person name="Stanford K."/>
        </authorList>
    </citation>
    <scope>NUCLEOTIDE SEQUENCE</scope>
    <source>
        <strain evidence="1">CAP26</strain>
    </source>
</reference>
<dbReference type="Gene3D" id="3.30.70.1290">
    <property type="entry name" value="Transposase IS200-like"/>
    <property type="match status" value="1"/>
</dbReference>
<dbReference type="SUPFAM" id="SSF143422">
    <property type="entry name" value="Transposase IS200-like"/>
    <property type="match status" value="1"/>
</dbReference>
<accession>A0A6G4PKJ6</accession>
<proteinExistence type="predicted"/>